<proteinExistence type="predicted"/>
<gene>
    <name evidence="3" type="ORF">DIZ80_02615</name>
</gene>
<dbReference type="Gene3D" id="2.40.420.20">
    <property type="match status" value="1"/>
</dbReference>
<dbReference type="Pfam" id="PF19335">
    <property type="entry name" value="HMBD"/>
    <property type="match status" value="1"/>
</dbReference>
<sequence>MMNKISFLIVFLGGLISGFLVSQYLLPAPDDQSHEVAVEHAAKHLMPGYVCPMHPGVVSNEPGSCPICGMDLEIKELSDEGSDGSGIAVSSAMSNSLGVRIAHAERGRISEQVFASGSVETVTPATVSEIKTKINGKVKEVFARVGDWVAEGEFILSIESAEFKKVQDAYLLAQKNRDYQGMKEIRKQLAAMDSRQAVLDGTDRINDMELTPEFILEAPHSGILEMSTDVGTELKINQKIARVKTDNIARVRLRSYARAARAVKRGRHAQLDLPHMPGKKWPGRVIEVEHGDAGFYSSIQADFEVPKDATERGVFVGAYVNAGTNAEALRIPSTAVILVEGQSRVVQLLSSGKFQPVDVEVGFVGAEWAEIKSGLEEGDAVVVRAQFLIDSESTLRAGFSRLAE</sequence>
<dbReference type="AlphaFoldDB" id="A0A370DJX6"/>
<dbReference type="PANTHER" id="PTHR30097:SF4">
    <property type="entry name" value="SLR6042 PROTEIN"/>
    <property type="match status" value="1"/>
</dbReference>
<dbReference type="Proteomes" id="UP000254266">
    <property type="component" value="Unassembled WGS sequence"/>
</dbReference>
<accession>A0A370DJX6</accession>
<name>A0A370DJX6_9GAMM</name>
<dbReference type="PANTHER" id="PTHR30097">
    <property type="entry name" value="CATION EFFLUX SYSTEM PROTEIN CUSB"/>
    <property type="match status" value="1"/>
</dbReference>
<dbReference type="GO" id="GO:0060003">
    <property type="term" value="P:copper ion export"/>
    <property type="evidence" value="ECO:0007669"/>
    <property type="project" value="TreeGrafter"/>
</dbReference>
<comment type="caution">
    <text evidence="3">The sequence shown here is derived from an EMBL/GenBank/DDBJ whole genome shotgun (WGS) entry which is preliminary data.</text>
</comment>
<evidence type="ECO:0000313" key="4">
    <source>
        <dbReference type="Proteomes" id="UP000254266"/>
    </source>
</evidence>
<evidence type="ECO:0000313" key="3">
    <source>
        <dbReference type="EMBL" id="RDH85191.1"/>
    </source>
</evidence>
<protein>
    <recommendedName>
        <fullName evidence="2">Heavy metal binding domain-containing protein</fullName>
    </recommendedName>
</protein>
<dbReference type="Gene3D" id="2.40.50.100">
    <property type="match status" value="1"/>
</dbReference>
<keyword evidence="1" id="KW-0813">Transport</keyword>
<dbReference type="GO" id="GO:0030313">
    <property type="term" value="C:cell envelope"/>
    <property type="evidence" value="ECO:0007669"/>
    <property type="project" value="TreeGrafter"/>
</dbReference>
<dbReference type="EMBL" id="QFXC01000006">
    <property type="protein sequence ID" value="RDH85191.1"/>
    <property type="molecule type" value="Genomic_DNA"/>
</dbReference>
<dbReference type="GO" id="GO:0046872">
    <property type="term" value="F:metal ion binding"/>
    <property type="evidence" value="ECO:0007669"/>
    <property type="project" value="InterPro"/>
</dbReference>
<feature type="domain" description="Heavy metal binding" evidence="2">
    <location>
        <begin position="49"/>
        <end position="74"/>
    </location>
</feature>
<evidence type="ECO:0000256" key="1">
    <source>
        <dbReference type="ARBA" id="ARBA00022448"/>
    </source>
</evidence>
<dbReference type="InterPro" id="IPR051909">
    <property type="entry name" value="MFP_Cation_Efflux"/>
</dbReference>
<organism evidence="3 4">
    <name type="scientific">endosymbiont of Galathealinum brachiosum</name>
    <dbReference type="NCBI Taxonomy" id="2200906"/>
    <lineage>
        <taxon>Bacteria</taxon>
        <taxon>Pseudomonadati</taxon>
        <taxon>Pseudomonadota</taxon>
        <taxon>Gammaproteobacteria</taxon>
        <taxon>sulfur-oxidizing symbionts</taxon>
    </lineage>
</organism>
<reference evidence="3 4" key="1">
    <citation type="journal article" date="2018" name="ISME J.">
        <title>Endosymbiont genomes yield clues of tubeworm success.</title>
        <authorList>
            <person name="Li Y."/>
            <person name="Liles M.R."/>
            <person name="Halanych K.M."/>
        </authorList>
    </citation>
    <scope>NUCLEOTIDE SEQUENCE [LARGE SCALE GENOMIC DNA]</scope>
    <source>
        <strain evidence="3">A1464</strain>
    </source>
</reference>
<keyword evidence="4" id="KW-1185">Reference proteome</keyword>
<dbReference type="GO" id="GO:0015679">
    <property type="term" value="P:plasma membrane copper ion transport"/>
    <property type="evidence" value="ECO:0007669"/>
    <property type="project" value="TreeGrafter"/>
</dbReference>
<evidence type="ECO:0000259" key="2">
    <source>
        <dbReference type="Pfam" id="PF19335"/>
    </source>
</evidence>
<dbReference type="InterPro" id="IPR045800">
    <property type="entry name" value="HMBD"/>
</dbReference>